<dbReference type="STRING" id="1802701.A3A33_04800"/>
<reference evidence="1 2" key="1">
    <citation type="journal article" date="2016" name="Nat. Commun.">
        <title>Thousands of microbial genomes shed light on interconnected biogeochemical processes in an aquifer system.</title>
        <authorList>
            <person name="Anantharaman K."/>
            <person name="Brown C.T."/>
            <person name="Hug L.A."/>
            <person name="Sharon I."/>
            <person name="Castelle C.J."/>
            <person name="Probst A.J."/>
            <person name="Thomas B.C."/>
            <person name="Singh A."/>
            <person name="Wilkins M.J."/>
            <person name="Karaoz U."/>
            <person name="Brodie E.L."/>
            <person name="Williams K.H."/>
            <person name="Hubbard S.S."/>
            <person name="Banfield J.F."/>
        </authorList>
    </citation>
    <scope>NUCLEOTIDE SEQUENCE [LARGE SCALE GENOMIC DNA]</scope>
</reference>
<name>A0A1F8GQ65_9BACT</name>
<gene>
    <name evidence="1" type="ORF">A3A33_04800</name>
</gene>
<protein>
    <submittedName>
        <fullName evidence="1">Uncharacterized protein</fullName>
    </submittedName>
</protein>
<evidence type="ECO:0000313" key="2">
    <source>
        <dbReference type="Proteomes" id="UP000179047"/>
    </source>
</evidence>
<dbReference type="Proteomes" id="UP000179047">
    <property type="component" value="Unassembled WGS sequence"/>
</dbReference>
<dbReference type="AlphaFoldDB" id="A0A1F8GQ65"/>
<comment type="caution">
    <text evidence="1">The sequence shown here is derived from an EMBL/GenBank/DDBJ whole genome shotgun (WGS) entry which is preliminary data.</text>
</comment>
<sequence>MVIIVLLVYSYRLDENEAADIAVQSVIDTKLTDLSRECILVLTEQKNYKQIIFELREKHDATCGGDPDVAPRIAFVVVNLYTHSINPL</sequence>
<evidence type="ECO:0000313" key="1">
    <source>
        <dbReference type="EMBL" id="OGN27513.1"/>
    </source>
</evidence>
<organism evidence="1 2">
    <name type="scientific">Candidatus Yanofskybacteria bacterium RIFCSPLOWO2_01_FULL_49_25</name>
    <dbReference type="NCBI Taxonomy" id="1802701"/>
    <lineage>
        <taxon>Bacteria</taxon>
        <taxon>Candidatus Yanofskyibacteriota</taxon>
    </lineage>
</organism>
<proteinExistence type="predicted"/>
<accession>A0A1F8GQ65</accession>
<dbReference type="EMBL" id="MGKP01000029">
    <property type="protein sequence ID" value="OGN27513.1"/>
    <property type="molecule type" value="Genomic_DNA"/>
</dbReference>